<dbReference type="SMART" id="SM01049">
    <property type="entry name" value="Cache_2"/>
    <property type="match status" value="1"/>
</dbReference>
<feature type="chain" id="PRO_5002490625" evidence="9">
    <location>
        <begin position="26"/>
        <end position="515"/>
    </location>
</feature>
<comment type="caution">
    <text evidence="11">The sequence shown here is derived from an EMBL/GenBank/DDBJ whole genome shotgun (WGS) entry which is preliminary data.</text>
</comment>
<dbReference type="OrthoDB" id="8555762at2"/>
<dbReference type="RefSeq" id="WP_046153850.1">
    <property type="nucleotide sequence ID" value="NZ_CADFGU010000004.1"/>
</dbReference>
<comment type="similarity">
    <text evidence="7">Belongs to the methyl-accepting chemotaxis (MCP) protein family.</text>
</comment>
<reference evidence="11 12" key="1">
    <citation type="submission" date="2015-03" db="EMBL/GenBank/DDBJ databases">
        <title>Draft Genome Sequence of Burkholderia andropogonis type strain ICMP2807, isolated from Sorghum bicolor.</title>
        <authorList>
            <person name="Lopes-Santos L."/>
            <person name="Castro D.B."/>
            <person name="Ottoboni L.M."/>
            <person name="Park D."/>
            <person name="Weirc B.S."/>
            <person name="Destefano S.A."/>
        </authorList>
    </citation>
    <scope>NUCLEOTIDE SEQUENCE [LARGE SCALE GENOMIC DNA]</scope>
    <source>
        <strain evidence="11 12">ICMP2807</strain>
    </source>
</reference>
<dbReference type="Pfam" id="PF00015">
    <property type="entry name" value="MCPsignal"/>
    <property type="match status" value="1"/>
</dbReference>
<dbReference type="PATRIC" id="fig|28092.6.peg.4891"/>
<evidence type="ECO:0000313" key="12">
    <source>
        <dbReference type="Proteomes" id="UP000033618"/>
    </source>
</evidence>
<evidence type="ECO:0000256" key="2">
    <source>
        <dbReference type="ARBA" id="ARBA00022475"/>
    </source>
</evidence>
<dbReference type="InterPro" id="IPR004089">
    <property type="entry name" value="MCPsignal_dom"/>
</dbReference>
<dbReference type="PROSITE" id="PS50111">
    <property type="entry name" value="CHEMOTAXIS_TRANSDUC_2"/>
    <property type="match status" value="1"/>
</dbReference>
<dbReference type="PANTHER" id="PTHR43531">
    <property type="entry name" value="PROTEIN ICFG"/>
    <property type="match status" value="1"/>
</dbReference>
<feature type="domain" description="Methyl-accepting transducer" evidence="10">
    <location>
        <begin position="271"/>
        <end position="500"/>
    </location>
</feature>
<dbReference type="Gene3D" id="1.10.287.950">
    <property type="entry name" value="Methyl-accepting chemotaxis protein"/>
    <property type="match status" value="1"/>
</dbReference>
<dbReference type="CDD" id="cd11386">
    <property type="entry name" value="MCP_signal"/>
    <property type="match status" value="1"/>
</dbReference>
<accession>A0A0F5JVE7</accession>
<dbReference type="GO" id="GO:0005886">
    <property type="term" value="C:plasma membrane"/>
    <property type="evidence" value="ECO:0007669"/>
    <property type="project" value="UniProtKB-SubCell"/>
</dbReference>
<keyword evidence="3" id="KW-0488">Methylation</keyword>
<keyword evidence="9" id="KW-0732">Signal</keyword>
<dbReference type="InterPro" id="IPR051310">
    <property type="entry name" value="MCP_chemotaxis"/>
</dbReference>
<keyword evidence="8" id="KW-0807">Transducer</keyword>
<dbReference type="GO" id="GO:0004888">
    <property type="term" value="F:transmembrane signaling receptor activity"/>
    <property type="evidence" value="ECO:0007669"/>
    <property type="project" value="InterPro"/>
</dbReference>
<sequence>MRSLTLRKKLLLPLLICCIALTVQAGISAFQLRDSQLAARKLDLAHVIDTAVSICTFYADQVSSGKLPQDEAKARAIAAIGAQRYGVSGYITSVTTKSIVIDNPLSPKINGKDMSGFQDARGLYLYQAIAAAGATPEGHGYIEYWWPKPGEKDASPKMGYVARFAPWQMDFIAGEYFDDINADFYKGIAKSAAMLVVLALVVGVVAWRVSSDVYGSVGGEPAVAAAAALRIAQGDLSADIVTREGDGTSLLLSLKEMRAQLSRAMGDIKRSTESITIASREIASGNHDLSVRTEEQAAALQQTTSNLDELVSTVDRNTENAVRGAALANTASEAAVRGGNAVGEVVTTMRGISESAQKIAEITGVIDGIAFQTNILALNAAVEAARAGENGKGFAVVAGEVRSLAQRSAIAAKEIKTLLDASTARIETGSRMIERCGATMTEALQSVDAVTKVMGDIAQASSHQTQGINEISKALRQLDGVTQSNAALVEEAAAAAQSLDDQTARLSGAVSVFRV</sequence>
<dbReference type="EMBL" id="LAQU01000030">
    <property type="protein sequence ID" value="KKB61843.1"/>
    <property type="molecule type" value="Genomic_DNA"/>
</dbReference>
<dbReference type="SMART" id="SM00283">
    <property type="entry name" value="MA"/>
    <property type="match status" value="1"/>
</dbReference>
<dbReference type="STRING" id="28092.WM40_20800"/>
<keyword evidence="12" id="KW-1185">Reference proteome</keyword>
<proteinExistence type="inferred from homology"/>
<dbReference type="SUPFAM" id="SSF58104">
    <property type="entry name" value="Methyl-accepting chemotaxis protein (MCP) signaling domain"/>
    <property type="match status" value="1"/>
</dbReference>
<dbReference type="FunFam" id="1.10.287.950:FF:000001">
    <property type="entry name" value="Methyl-accepting chemotaxis sensory transducer"/>
    <property type="match status" value="1"/>
</dbReference>
<protein>
    <submittedName>
        <fullName evidence="11">Chemotaxis protein</fullName>
    </submittedName>
</protein>
<dbReference type="InterPro" id="IPR004090">
    <property type="entry name" value="Chemotax_Me-accpt_rcpt"/>
</dbReference>
<dbReference type="Proteomes" id="UP000033618">
    <property type="component" value="Unassembled WGS sequence"/>
</dbReference>
<evidence type="ECO:0000256" key="4">
    <source>
        <dbReference type="ARBA" id="ARBA00022692"/>
    </source>
</evidence>
<keyword evidence="2" id="KW-1003">Cell membrane</keyword>
<dbReference type="Gene3D" id="3.30.450.20">
    <property type="entry name" value="PAS domain"/>
    <property type="match status" value="1"/>
</dbReference>
<evidence type="ECO:0000313" key="11">
    <source>
        <dbReference type="EMBL" id="KKB61843.1"/>
    </source>
</evidence>
<feature type="signal peptide" evidence="9">
    <location>
        <begin position="1"/>
        <end position="25"/>
    </location>
</feature>
<comment type="subcellular location">
    <subcellularLocation>
        <location evidence="1">Cell membrane</location>
        <topology evidence="1">Multi-pass membrane protein</topology>
    </subcellularLocation>
</comment>
<dbReference type="GO" id="GO:0006935">
    <property type="term" value="P:chemotaxis"/>
    <property type="evidence" value="ECO:0007669"/>
    <property type="project" value="InterPro"/>
</dbReference>
<dbReference type="PRINTS" id="PR00260">
    <property type="entry name" value="CHEMTRNSDUCR"/>
</dbReference>
<evidence type="ECO:0000259" key="10">
    <source>
        <dbReference type="PROSITE" id="PS50111"/>
    </source>
</evidence>
<dbReference type="GO" id="GO:0007165">
    <property type="term" value="P:signal transduction"/>
    <property type="evidence" value="ECO:0007669"/>
    <property type="project" value="UniProtKB-KW"/>
</dbReference>
<dbReference type="PANTHER" id="PTHR43531:SF14">
    <property type="entry name" value="METHYL-ACCEPTING CHEMOTAXIS PROTEIN I-RELATED"/>
    <property type="match status" value="1"/>
</dbReference>
<dbReference type="InterPro" id="IPR033480">
    <property type="entry name" value="sCache_2"/>
</dbReference>
<evidence type="ECO:0000256" key="1">
    <source>
        <dbReference type="ARBA" id="ARBA00004651"/>
    </source>
</evidence>
<dbReference type="AlphaFoldDB" id="A0A0F5JVE7"/>
<evidence type="ECO:0000256" key="8">
    <source>
        <dbReference type="PROSITE-ProRule" id="PRU00284"/>
    </source>
</evidence>
<evidence type="ECO:0000256" key="6">
    <source>
        <dbReference type="ARBA" id="ARBA00023136"/>
    </source>
</evidence>
<keyword evidence="5" id="KW-1133">Transmembrane helix</keyword>
<gene>
    <name evidence="11" type="ORF">WM40_20800</name>
</gene>
<keyword evidence="6" id="KW-0472">Membrane</keyword>
<evidence type="ECO:0000256" key="3">
    <source>
        <dbReference type="ARBA" id="ARBA00022481"/>
    </source>
</evidence>
<keyword evidence="4" id="KW-0812">Transmembrane</keyword>
<dbReference type="Pfam" id="PF17200">
    <property type="entry name" value="sCache_2"/>
    <property type="match status" value="1"/>
</dbReference>
<evidence type="ECO:0000256" key="7">
    <source>
        <dbReference type="ARBA" id="ARBA00029447"/>
    </source>
</evidence>
<evidence type="ECO:0000256" key="9">
    <source>
        <dbReference type="SAM" id="SignalP"/>
    </source>
</evidence>
<organism evidence="11 12">
    <name type="scientific">Robbsia andropogonis</name>
    <dbReference type="NCBI Taxonomy" id="28092"/>
    <lineage>
        <taxon>Bacteria</taxon>
        <taxon>Pseudomonadati</taxon>
        <taxon>Pseudomonadota</taxon>
        <taxon>Betaproteobacteria</taxon>
        <taxon>Burkholderiales</taxon>
        <taxon>Burkholderiaceae</taxon>
        <taxon>Robbsia</taxon>
    </lineage>
</organism>
<name>A0A0F5JVE7_9BURK</name>
<evidence type="ECO:0000256" key="5">
    <source>
        <dbReference type="ARBA" id="ARBA00022989"/>
    </source>
</evidence>